<dbReference type="Gene3D" id="3.40.50.300">
    <property type="entry name" value="P-loop containing nucleotide triphosphate hydrolases"/>
    <property type="match status" value="1"/>
</dbReference>
<dbReference type="SUPFAM" id="SSF52540">
    <property type="entry name" value="P-loop containing nucleoside triphosphate hydrolases"/>
    <property type="match status" value="1"/>
</dbReference>
<dbReference type="InterPro" id="IPR050921">
    <property type="entry name" value="T4SS_GSP_E_ATPase"/>
</dbReference>
<dbReference type="PANTHER" id="PTHR30486">
    <property type="entry name" value="TWITCHING MOTILITY PROTEIN PILT"/>
    <property type="match status" value="1"/>
</dbReference>
<evidence type="ECO:0000256" key="1">
    <source>
        <dbReference type="ARBA" id="ARBA00006611"/>
    </source>
</evidence>
<organism evidence="3 4">
    <name type="scientific">Brevibacillus halotolerans</name>
    <dbReference type="NCBI Taxonomy" id="1507437"/>
    <lineage>
        <taxon>Bacteria</taxon>
        <taxon>Bacillati</taxon>
        <taxon>Bacillota</taxon>
        <taxon>Bacilli</taxon>
        <taxon>Bacillales</taxon>
        <taxon>Paenibacillaceae</taxon>
        <taxon>Brevibacillus</taxon>
    </lineage>
</organism>
<evidence type="ECO:0000313" key="3">
    <source>
        <dbReference type="EMBL" id="MCZ0833384.1"/>
    </source>
</evidence>
<evidence type="ECO:0000313" key="4">
    <source>
        <dbReference type="Proteomes" id="UP001067708"/>
    </source>
</evidence>
<accession>A0ABT4I493</accession>
<dbReference type="EMBL" id="JAPTNG010000023">
    <property type="protein sequence ID" value="MCZ0833384.1"/>
    <property type="molecule type" value="Genomic_DNA"/>
</dbReference>
<name>A0ABT4I493_9BACL</name>
<dbReference type="Proteomes" id="UP001067708">
    <property type="component" value="Unassembled WGS sequence"/>
</dbReference>
<evidence type="ECO:0000259" key="2">
    <source>
        <dbReference type="PROSITE" id="PS50052"/>
    </source>
</evidence>
<dbReference type="InterPro" id="IPR027417">
    <property type="entry name" value="P-loop_NTPase"/>
</dbReference>
<proteinExistence type="inferred from homology"/>
<protein>
    <submittedName>
        <fullName evidence="3">ATPase, T2SS/T4P/T4SS family</fullName>
    </submittedName>
</protein>
<comment type="caution">
    <text evidence="3">The sequence shown here is derived from an EMBL/GenBank/DDBJ whole genome shotgun (WGS) entry which is preliminary data.</text>
</comment>
<dbReference type="InterPro" id="IPR001482">
    <property type="entry name" value="T2SS/T4SS_dom"/>
</dbReference>
<keyword evidence="4" id="KW-1185">Reference proteome</keyword>
<dbReference type="RefSeq" id="WP_258418330.1">
    <property type="nucleotide sequence ID" value="NZ_JAPTNG010000023.1"/>
</dbReference>
<gene>
    <name evidence="3" type="ORF">O0535_22005</name>
</gene>
<sequence length="468" mass="54664">MEFAKEVEQETKDEEREKLIQTQHNGILGTPSAITVLMGKIENFLNNHNINEIELPIYYKEIRNWANPEHQKFSDLSHAIYHDVFGHGPIAYWKRYPDSYACQIIGKEIYMTIERKKQRMPFEFRNEEQVQRIIRSLTFHHEQKNINKFDPTMEVDLFTGERVTVMIPPRVKRPVITFRRFLLEFVSLEILIGKGLFPVEALPVVRALSTTHSNLVIAGPPGTGKSTLLKALFNERDRSLTTAIVEKHYELAISRDYPGIPIIEVTANEKNFHYVFDELMRTDLESAIIGEIRRVEVEGYMLATERLPVGSMTTYHLQDVTELPAQWARLLLDLFPTRKFDEEMGRVASKIDFVIELNQSSDKKIRIKSIQEMRYNAFTHEISTHYIMRYNKISNHWEYNDQISEEILSRMDLANSEETKGFQQSLKELSQKFPLTLQPTVFYNPIEKQPLQRVANSLENLGEAIRKE</sequence>
<comment type="similarity">
    <text evidence="1">Belongs to the GSP E family.</text>
</comment>
<reference evidence="3" key="1">
    <citation type="submission" date="2022-09" db="EMBL/GenBank/DDBJ databases">
        <title>Genome analysis and characterization of larvicidal activity of Brevibacillus strains.</title>
        <authorList>
            <person name="Patrusheva E.V."/>
            <person name="Izotova A.O."/>
            <person name="Toshchakov S.V."/>
            <person name="Sineoky S.P."/>
        </authorList>
    </citation>
    <scope>NUCLEOTIDE SEQUENCE</scope>
    <source>
        <strain evidence="3">VKPM_B-13244</strain>
    </source>
</reference>
<dbReference type="Pfam" id="PF00437">
    <property type="entry name" value="T2SSE"/>
    <property type="match status" value="1"/>
</dbReference>
<dbReference type="PANTHER" id="PTHR30486:SF6">
    <property type="entry name" value="TYPE IV PILUS RETRACTATION ATPASE PILT"/>
    <property type="match status" value="1"/>
</dbReference>
<dbReference type="InterPro" id="IPR008144">
    <property type="entry name" value="Guanylate_kin-like_dom"/>
</dbReference>
<dbReference type="Gene3D" id="3.30.450.380">
    <property type="match status" value="1"/>
</dbReference>
<dbReference type="PROSITE" id="PS50052">
    <property type="entry name" value="GUANYLATE_KINASE_2"/>
    <property type="match status" value="1"/>
</dbReference>
<feature type="domain" description="Guanylate kinase-like" evidence="2">
    <location>
        <begin position="212"/>
        <end position="466"/>
    </location>
</feature>